<dbReference type="SMART" id="SM00823">
    <property type="entry name" value="PKS_PP"/>
    <property type="match status" value="1"/>
</dbReference>
<dbReference type="InterPro" id="IPR036736">
    <property type="entry name" value="ACP-like_sf"/>
</dbReference>
<feature type="region of interest" description="Disordered" evidence="3">
    <location>
        <begin position="839"/>
        <end position="860"/>
    </location>
</feature>
<dbReference type="SUPFAM" id="SSF51735">
    <property type="entry name" value="NAD(P)-binding Rossmann-fold domains"/>
    <property type="match status" value="1"/>
</dbReference>
<dbReference type="InterPro" id="IPR020806">
    <property type="entry name" value="PKS_PP-bd"/>
</dbReference>
<dbReference type="EMBL" id="KZ805376">
    <property type="protein sequence ID" value="PVI00292.1"/>
    <property type="molecule type" value="Genomic_DNA"/>
</dbReference>
<reference evidence="5 6" key="1">
    <citation type="journal article" date="2018" name="Sci. Rep.">
        <title>Comparative genomics provides insights into the lifestyle and reveals functional heterogeneity of dark septate endophytic fungi.</title>
        <authorList>
            <person name="Knapp D.G."/>
            <person name="Nemeth J.B."/>
            <person name="Barry K."/>
            <person name="Hainaut M."/>
            <person name="Henrissat B."/>
            <person name="Johnson J."/>
            <person name="Kuo A."/>
            <person name="Lim J.H.P."/>
            <person name="Lipzen A."/>
            <person name="Nolan M."/>
            <person name="Ohm R.A."/>
            <person name="Tamas L."/>
            <person name="Grigoriev I.V."/>
            <person name="Spatafora J.W."/>
            <person name="Nagy L.G."/>
            <person name="Kovacs G.M."/>
        </authorList>
    </citation>
    <scope>NUCLEOTIDE SEQUENCE [LARGE SCALE GENOMIC DNA]</scope>
    <source>
        <strain evidence="5 6">DSE2036</strain>
    </source>
</reference>
<dbReference type="SUPFAM" id="SSF47336">
    <property type="entry name" value="ACP-like"/>
    <property type="match status" value="1"/>
</dbReference>
<dbReference type="Pfam" id="PF00550">
    <property type="entry name" value="PP-binding"/>
    <property type="match status" value="1"/>
</dbReference>
<evidence type="ECO:0000256" key="2">
    <source>
        <dbReference type="ARBA" id="ARBA00022553"/>
    </source>
</evidence>
<dbReference type="InterPro" id="IPR013120">
    <property type="entry name" value="FAR_NAD-bd"/>
</dbReference>
<keyword evidence="1" id="KW-0596">Phosphopantetheine</keyword>
<organism evidence="5 6">
    <name type="scientific">Periconia macrospinosa</name>
    <dbReference type="NCBI Taxonomy" id="97972"/>
    <lineage>
        <taxon>Eukaryota</taxon>
        <taxon>Fungi</taxon>
        <taxon>Dikarya</taxon>
        <taxon>Ascomycota</taxon>
        <taxon>Pezizomycotina</taxon>
        <taxon>Dothideomycetes</taxon>
        <taxon>Pleosporomycetidae</taxon>
        <taxon>Pleosporales</taxon>
        <taxon>Massarineae</taxon>
        <taxon>Periconiaceae</taxon>
        <taxon>Periconia</taxon>
    </lineage>
</organism>
<evidence type="ECO:0000256" key="3">
    <source>
        <dbReference type="SAM" id="MobiDB-lite"/>
    </source>
</evidence>
<dbReference type="Gene3D" id="3.40.50.720">
    <property type="entry name" value="NAD(P)-binding Rossmann-like Domain"/>
    <property type="match status" value="1"/>
</dbReference>
<dbReference type="SUPFAM" id="SSF56801">
    <property type="entry name" value="Acetyl-CoA synthetase-like"/>
    <property type="match status" value="1"/>
</dbReference>
<dbReference type="Gene3D" id="1.10.1200.10">
    <property type="entry name" value="ACP-like"/>
    <property type="match status" value="1"/>
</dbReference>
<dbReference type="PANTHER" id="PTHR44845">
    <property type="entry name" value="CARRIER DOMAIN-CONTAINING PROTEIN"/>
    <property type="match status" value="1"/>
</dbReference>
<feature type="domain" description="Carrier" evidence="4">
    <location>
        <begin position="566"/>
        <end position="645"/>
    </location>
</feature>
<dbReference type="InterPro" id="IPR000873">
    <property type="entry name" value="AMP-dep_synth/lig_dom"/>
</dbReference>
<protein>
    <submittedName>
        <fullName evidence="5">Acetyl-CoA synthetase-like protein</fullName>
    </submittedName>
</protein>
<dbReference type="Proteomes" id="UP000244855">
    <property type="component" value="Unassembled WGS sequence"/>
</dbReference>
<gene>
    <name evidence="5" type="ORF">DM02DRAFT_708803</name>
</gene>
<dbReference type="InterPro" id="IPR006162">
    <property type="entry name" value="Ppantetheine_attach_site"/>
</dbReference>
<dbReference type="Pfam" id="PF00501">
    <property type="entry name" value="AMP-binding"/>
    <property type="match status" value="1"/>
</dbReference>
<dbReference type="InterPro" id="IPR010080">
    <property type="entry name" value="Thioester_reductase-like_dom"/>
</dbReference>
<dbReference type="STRING" id="97972.A0A2V1DR04"/>
<dbReference type="InterPro" id="IPR042099">
    <property type="entry name" value="ANL_N_sf"/>
</dbReference>
<name>A0A2V1DR04_9PLEO</name>
<proteinExistence type="predicted"/>
<dbReference type="OrthoDB" id="429813at2759"/>
<dbReference type="InterPro" id="IPR009081">
    <property type="entry name" value="PP-bd_ACP"/>
</dbReference>
<dbReference type="PANTHER" id="PTHR44845:SF1">
    <property type="entry name" value="L-2-AMINOADIPATE REDUCTASE"/>
    <property type="match status" value="1"/>
</dbReference>
<accession>A0A2V1DR04</accession>
<evidence type="ECO:0000256" key="1">
    <source>
        <dbReference type="ARBA" id="ARBA00022450"/>
    </source>
</evidence>
<dbReference type="Pfam" id="PF07993">
    <property type="entry name" value="NAD_binding_4"/>
    <property type="match status" value="1"/>
</dbReference>
<keyword evidence="6" id="KW-1185">Reference proteome</keyword>
<dbReference type="Pfam" id="PF23562">
    <property type="entry name" value="AMP-binding_C_3"/>
    <property type="match status" value="1"/>
</dbReference>
<evidence type="ECO:0000259" key="4">
    <source>
        <dbReference type="PROSITE" id="PS50075"/>
    </source>
</evidence>
<dbReference type="GO" id="GO:0031177">
    <property type="term" value="F:phosphopantetheine binding"/>
    <property type="evidence" value="ECO:0007669"/>
    <property type="project" value="InterPro"/>
</dbReference>
<dbReference type="PROSITE" id="PS50075">
    <property type="entry name" value="CARRIER"/>
    <property type="match status" value="1"/>
</dbReference>
<keyword evidence="2" id="KW-0597">Phosphoprotein</keyword>
<dbReference type="Gene3D" id="3.40.50.12780">
    <property type="entry name" value="N-terminal domain of ligase-like"/>
    <property type="match status" value="1"/>
</dbReference>
<evidence type="ECO:0000313" key="5">
    <source>
        <dbReference type="EMBL" id="PVI00292.1"/>
    </source>
</evidence>
<sequence length="1065" mass="118233">MDINLFICTLGQAATLQAEPKPYQTVNEFLSHQSGHHGNEAAVGFPIPSNEGKWSYVVLTFRDLYNGAGVFAQRLSESFKTISKARQTVALLAHSSPEFLFTWLGLMALGHSVLLIAPQCPPDAIAHLCASCDVTLLVHDDAHSNQASEAVKTDWRDRNSGLDNGCIPLQVEEDIFQIIKGDFDTSLITHDVQDTDLSYLFHTSGTSSGLPKPIPQTHRAAIGVLPHLPNTPSKATFTTTPLYHGGIADLFRSWTSDSLICLFPSKDVPITARNICKCLELANEYAVKERHSRIKYFSSVPYVLQMMEADKEGLDKLQKMDIVGVGGAALPTEIGDRLIDQGVNLVSRFGSAECGFLLSSYRDFVTDREWQYLRNYSPTQILDFRNEDDGLAELIVKRGWPHMAKTNQEDGSFATADLFVKHQNIKNAWLYHSRADSQLTLLTGKKFDPAPLEAKIAASTRHVDDVLIFGNNKPYPGAILIRSKGSEDTPDEDILEDVWLVVEEMNKTSQDHAKLQRNMLITAPHLAEPLQKSSKGTLIRKAAEARLADLIDSAYDTNSDAKTPNVDDKNIPQYLLELIQKLAPGPEALDLDTELFSYGVDSIMCMRLRNTLSQLVGKQHQELPLSVVEDSGTVRRLSDYILRKRHGVPDAGAEDDNQLMLDMVKEYSSFDLSGQTTTKSQASKNKPGKTVILTGATGALGVHILNLLRNSSTVSAIYCLARGSDEHAARERVHKTLEEKGFNGLSPEIRSNKKIEIVQAKLGDARLGLSNTVYEHLAAQADLILHIGWTVNFRLKLQSFAKDNIAGVRNLINLALAAGRTQPPRFAYCSSTAAIMNGKPSDSGHLTEVPTKDPSDSSPLGYSRSKWVAEQICAEAHRQTRLRGNICIVRVGQLSGDSNTGIWNTKEAWPMMLSTAKLVGSLPNLKDEPIDWLPVDIAAEAFVQAAENLNTGGQQLNVYHVLNPHQEPTWQTMLQWLQKKDEFDVVDPAEWVRRLEQHSGDMEHSAMKLIGLWKDSYVDASGKKPSLSPFSIMETQKRVPVLRDIQPLDETYILRVWEWVQKNVR</sequence>
<evidence type="ECO:0000313" key="6">
    <source>
        <dbReference type="Proteomes" id="UP000244855"/>
    </source>
</evidence>
<dbReference type="AlphaFoldDB" id="A0A2V1DR04"/>
<dbReference type="PROSITE" id="PS00012">
    <property type="entry name" value="PHOSPHOPANTETHEINE"/>
    <property type="match status" value="1"/>
</dbReference>
<dbReference type="InterPro" id="IPR036291">
    <property type="entry name" value="NAD(P)-bd_dom_sf"/>
</dbReference>
<dbReference type="NCBIfam" id="TIGR01746">
    <property type="entry name" value="Thioester-redct"/>
    <property type="match status" value="1"/>
</dbReference>